<dbReference type="RefSeq" id="XP_014147170.1">
    <property type="nucleotide sequence ID" value="XM_014291695.1"/>
</dbReference>
<sequence length="541" mass="53257">MSWKLGTVGVRIGRGAATIGQDDKATAVGTNAGTMNQGGAAVAIGDHAGAYNQGRNSIAIGSSAGRENQHDNTIIINSSHLPLNSRQPDSTFIRPVRESTGTHSLWYSPTTGEMTHNSSDDVPGSDGNSGVGIADLVYDPVNDRLTIVLEDGTSIPQQLQLQGPMGPKAPIGPSGPDGVGVELFTIDDQGRLVGTLTNAQQIILDVIVGPTGPLGLGIKTIVVNTSNELDVVLTDNQTKTLTGPTGTGQHGTSIVDVDGQAGVDGLTFEMNDDTTISLAPFKGSKGPDGATGPTGPTGPDGSAGGSGGVGSTGAVGDTGAKGTDGPAGPKGPPGTSSIAGATGPTGPTGPTGATGTFLSVGACLSDYIVCNPLAPLKWETGSTLGETTAIKIGCNAGLTGQSPNSVAIGTDAGSLNSGQRAGTTVGSAVAIGYKAGEKNAEEETVAVGSHAGSEGLPARSVAVGYNTMNNGSGIAIGAGAMSDSGSRNNTNIVAIGYDAAKSGIGSESVAVGYAAAKNSNGVIMPFASGLVQGMDLLLLGV</sequence>
<dbReference type="SUPFAM" id="SSF101967">
    <property type="entry name" value="Adhesin YadA, collagen-binding domain"/>
    <property type="match status" value="1"/>
</dbReference>
<gene>
    <name evidence="2" type="ORF">SARC_14171</name>
</gene>
<dbReference type="Proteomes" id="UP000054560">
    <property type="component" value="Unassembled WGS sequence"/>
</dbReference>
<dbReference type="AlphaFoldDB" id="A0A0L0FAZ6"/>
<reference evidence="2 3" key="1">
    <citation type="submission" date="2011-02" db="EMBL/GenBank/DDBJ databases">
        <title>The Genome Sequence of Sphaeroforma arctica JP610.</title>
        <authorList>
            <consortium name="The Broad Institute Genome Sequencing Platform"/>
            <person name="Russ C."/>
            <person name="Cuomo C."/>
            <person name="Young S.K."/>
            <person name="Zeng Q."/>
            <person name="Gargeya S."/>
            <person name="Alvarado L."/>
            <person name="Berlin A."/>
            <person name="Chapman S.B."/>
            <person name="Chen Z."/>
            <person name="Freedman E."/>
            <person name="Gellesch M."/>
            <person name="Goldberg J."/>
            <person name="Griggs A."/>
            <person name="Gujja S."/>
            <person name="Heilman E."/>
            <person name="Heiman D."/>
            <person name="Howarth C."/>
            <person name="Mehta T."/>
            <person name="Neiman D."/>
            <person name="Pearson M."/>
            <person name="Roberts A."/>
            <person name="Saif S."/>
            <person name="Shea T."/>
            <person name="Shenoy N."/>
            <person name="Sisk P."/>
            <person name="Stolte C."/>
            <person name="Sykes S."/>
            <person name="White J."/>
            <person name="Yandava C."/>
            <person name="Burger G."/>
            <person name="Gray M.W."/>
            <person name="Holland P.W.H."/>
            <person name="King N."/>
            <person name="Lang F.B.F."/>
            <person name="Roger A.J."/>
            <person name="Ruiz-Trillo I."/>
            <person name="Haas B."/>
            <person name="Nusbaum C."/>
            <person name="Birren B."/>
        </authorList>
    </citation>
    <scope>NUCLEOTIDE SEQUENCE [LARGE SCALE GENOMIC DNA]</scope>
    <source>
        <strain evidence="2 3">JP610</strain>
    </source>
</reference>
<dbReference type="STRING" id="667725.A0A0L0FAZ6"/>
<accession>A0A0L0FAZ6</accession>
<keyword evidence="3" id="KW-1185">Reference proteome</keyword>
<organism evidence="2 3">
    <name type="scientific">Sphaeroforma arctica JP610</name>
    <dbReference type="NCBI Taxonomy" id="667725"/>
    <lineage>
        <taxon>Eukaryota</taxon>
        <taxon>Ichthyosporea</taxon>
        <taxon>Ichthyophonida</taxon>
        <taxon>Sphaeroforma</taxon>
    </lineage>
</organism>
<dbReference type="EMBL" id="KQ245842">
    <property type="protein sequence ID" value="KNC73268.1"/>
    <property type="molecule type" value="Genomic_DNA"/>
</dbReference>
<evidence type="ECO:0000313" key="3">
    <source>
        <dbReference type="Proteomes" id="UP000054560"/>
    </source>
</evidence>
<dbReference type="InterPro" id="IPR011049">
    <property type="entry name" value="Serralysin-like_metalloprot_C"/>
</dbReference>
<name>A0A0L0FAZ6_9EUKA</name>
<feature type="region of interest" description="Disordered" evidence="1">
    <location>
        <begin position="277"/>
        <end position="352"/>
    </location>
</feature>
<dbReference type="GeneID" id="25914675"/>
<dbReference type="InterPro" id="IPR050149">
    <property type="entry name" value="Collagen_superfamily"/>
</dbReference>
<protein>
    <recommendedName>
        <fullName evidence="4">Trimeric autotransporter adhesin YadA-like head domain-containing protein</fullName>
    </recommendedName>
</protein>
<dbReference type="PANTHER" id="PTHR24023:SF1082">
    <property type="entry name" value="COLLAGEN TRIPLE HELIX REPEAT"/>
    <property type="match status" value="1"/>
</dbReference>
<evidence type="ECO:0008006" key="4">
    <source>
        <dbReference type="Google" id="ProtNLM"/>
    </source>
</evidence>
<dbReference type="PANTHER" id="PTHR24023">
    <property type="entry name" value="COLLAGEN ALPHA"/>
    <property type="match status" value="1"/>
</dbReference>
<dbReference type="GO" id="GO:0030198">
    <property type="term" value="P:extracellular matrix organization"/>
    <property type="evidence" value="ECO:0007669"/>
    <property type="project" value="TreeGrafter"/>
</dbReference>
<dbReference type="GO" id="GO:0030020">
    <property type="term" value="F:extracellular matrix structural constituent conferring tensile strength"/>
    <property type="evidence" value="ECO:0007669"/>
    <property type="project" value="TreeGrafter"/>
</dbReference>
<dbReference type="GO" id="GO:0005615">
    <property type="term" value="C:extracellular space"/>
    <property type="evidence" value="ECO:0007669"/>
    <property type="project" value="TreeGrafter"/>
</dbReference>
<proteinExistence type="predicted"/>
<dbReference type="GO" id="GO:0031012">
    <property type="term" value="C:extracellular matrix"/>
    <property type="evidence" value="ECO:0007669"/>
    <property type="project" value="TreeGrafter"/>
</dbReference>
<dbReference type="Gene3D" id="2.150.10.10">
    <property type="entry name" value="Serralysin-like metalloprotease, C-terminal"/>
    <property type="match status" value="2"/>
</dbReference>
<evidence type="ECO:0000313" key="2">
    <source>
        <dbReference type="EMBL" id="KNC73268.1"/>
    </source>
</evidence>
<feature type="compositionally biased region" description="Low complexity" evidence="1">
    <location>
        <begin position="339"/>
        <end position="352"/>
    </location>
</feature>
<feature type="compositionally biased region" description="Gly residues" evidence="1">
    <location>
        <begin position="301"/>
        <end position="313"/>
    </location>
</feature>
<evidence type="ECO:0000256" key="1">
    <source>
        <dbReference type="SAM" id="MobiDB-lite"/>
    </source>
</evidence>
<feature type="compositionally biased region" description="Low complexity" evidence="1">
    <location>
        <begin position="287"/>
        <end position="300"/>
    </location>
</feature>